<dbReference type="InterPro" id="IPR001036">
    <property type="entry name" value="Acrflvin-R"/>
</dbReference>
<feature type="transmembrane region" description="Helical" evidence="9">
    <location>
        <begin position="304"/>
        <end position="325"/>
    </location>
</feature>
<dbReference type="PANTHER" id="PTHR30081:SF1">
    <property type="entry name" value="PROTEIN TRANSLOCASE SUBUNIT SECD"/>
    <property type="match status" value="1"/>
</dbReference>
<dbReference type="Pfam" id="PF21760">
    <property type="entry name" value="SecD_1st"/>
    <property type="match status" value="1"/>
</dbReference>
<feature type="transmembrane region" description="Helical" evidence="9">
    <location>
        <begin position="331"/>
        <end position="350"/>
    </location>
</feature>
<evidence type="ECO:0000313" key="14">
    <source>
        <dbReference type="Proteomes" id="UP000229615"/>
    </source>
</evidence>
<protein>
    <recommendedName>
        <fullName evidence="9">Protein translocase subunit SecD</fullName>
    </recommendedName>
</protein>
<dbReference type="Pfam" id="PF22599">
    <property type="entry name" value="SecDF_P1_head"/>
    <property type="match status" value="1"/>
</dbReference>
<feature type="transmembrane region" description="Helical" evidence="9">
    <location>
        <begin position="9"/>
        <end position="27"/>
    </location>
</feature>
<keyword evidence="7 9" id="KW-0811">Translocation</keyword>
<evidence type="ECO:0000256" key="8">
    <source>
        <dbReference type="ARBA" id="ARBA00023136"/>
    </source>
</evidence>
<sequence length="434" mass="46721">MDKTQRKSLSLIIVVLLISILGGFFIYPGNGVSDNLRPWHLGLDLVGGAHLVYEVDMSDVDSADQAYVLSGLRDVVEGRVNAFGVSEPQVLTAEAGDSKRIIVELAGIKDISAAIQRIGQTPNLVFAEVSDELPTQEATVDENGKVDLQASIADALQQKFKDTKLTGRYVESAQLGFDNISGQPLVYLQFNDEGAALFEEITSRNVGKPLAIILDDRLVNSPTVQQTISGGQAQVTGLGSINEARTLVEQLNAGALPAPITLISQQTVGASLGADSLQSIIWAGLIGALLVILFMLIYYRKLGIFASIALIIYIVLLLGLFKLFFTLTLAGIAGIVLSIGMAIDANILIFERTKEEIKSGSPQSVAISEGFKRAWPSIRDSNITTIITSLVLYNLTSSFIRGFALSLLLGVLVSMFTAITITRSLLTVFYRKRA</sequence>
<dbReference type="InterPro" id="IPR055344">
    <property type="entry name" value="SecD_SecF_C_bact"/>
</dbReference>
<gene>
    <name evidence="9 13" type="primary">secD</name>
    <name evidence="13" type="ORF">COU09_02115</name>
</gene>
<evidence type="ECO:0000259" key="10">
    <source>
        <dbReference type="Pfam" id="PF02355"/>
    </source>
</evidence>
<evidence type="ECO:0000256" key="5">
    <source>
        <dbReference type="ARBA" id="ARBA00022927"/>
    </source>
</evidence>
<feature type="domain" description="SecDF P1 head subdomain" evidence="12">
    <location>
        <begin position="161"/>
        <end position="258"/>
    </location>
</feature>
<evidence type="ECO:0000256" key="1">
    <source>
        <dbReference type="ARBA" id="ARBA00004651"/>
    </source>
</evidence>
<dbReference type="Gene3D" id="3.30.70.3220">
    <property type="match status" value="1"/>
</dbReference>
<evidence type="ECO:0000256" key="4">
    <source>
        <dbReference type="ARBA" id="ARBA00022692"/>
    </source>
</evidence>
<name>A0A2H0US10_9BACT</name>
<dbReference type="InterPro" id="IPR048631">
    <property type="entry name" value="SecD_1st"/>
</dbReference>
<evidence type="ECO:0000256" key="3">
    <source>
        <dbReference type="ARBA" id="ARBA00022475"/>
    </source>
</evidence>
<dbReference type="Gene3D" id="1.20.1640.10">
    <property type="entry name" value="Multidrug efflux transporter AcrB transmembrane domain"/>
    <property type="match status" value="1"/>
</dbReference>
<dbReference type="InterPro" id="IPR048634">
    <property type="entry name" value="SecD_SecF_C"/>
</dbReference>
<evidence type="ECO:0000256" key="2">
    <source>
        <dbReference type="ARBA" id="ARBA00022448"/>
    </source>
</evidence>
<dbReference type="FunFam" id="1.20.1640.10:FF:000004">
    <property type="entry name" value="Protein translocase subunit SecD"/>
    <property type="match status" value="1"/>
</dbReference>
<keyword evidence="5 9" id="KW-0653">Protein transport</keyword>
<dbReference type="AlphaFoldDB" id="A0A2H0US10"/>
<keyword evidence="8 9" id="KW-0472">Membrane</keyword>
<comment type="similarity">
    <text evidence="9">Belongs to the SecD/SecF family. SecD subfamily.</text>
</comment>
<dbReference type="GO" id="GO:0015450">
    <property type="term" value="F:protein-transporting ATPase activity"/>
    <property type="evidence" value="ECO:0007669"/>
    <property type="project" value="InterPro"/>
</dbReference>
<evidence type="ECO:0000313" key="13">
    <source>
        <dbReference type="EMBL" id="PIR88446.1"/>
    </source>
</evidence>
<keyword evidence="3 9" id="KW-1003">Cell membrane</keyword>
<keyword evidence="6 9" id="KW-1133">Transmembrane helix</keyword>
<accession>A0A2H0US10</accession>
<dbReference type="NCBIfam" id="TIGR01129">
    <property type="entry name" value="secD"/>
    <property type="match status" value="1"/>
</dbReference>
<dbReference type="PANTHER" id="PTHR30081">
    <property type="entry name" value="PROTEIN-EXPORT MEMBRANE PROTEIN SEC"/>
    <property type="match status" value="1"/>
</dbReference>
<dbReference type="SUPFAM" id="SSF82866">
    <property type="entry name" value="Multidrug efflux transporter AcrB transmembrane domain"/>
    <property type="match status" value="1"/>
</dbReference>
<keyword evidence="2 9" id="KW-0813">Transport</keyword>
<dbReference type="HAMAP" id="MF_01463_B">
    <property type="entry name" value="SecD_B"/>
    <property type="match status" value="1"/>
</dbReference>
<comment type="caution">
    <text evidence="13">The sequence shown here is derived from an EMBL/GenBank/DDBJ whole genome shotgun (WGS) entry which is preliminary data.</text>
</comment>
<evidence type="ECO:0000256" key="6">
    <source>
        <dbReference type="ARBA" id="ARBA00022989"/>
    </source>
</evidence>
<dbReference type="Pfam" id="PF02355">
    <property type="entry name" value="SecD_SecF_C"/>
    <property type="match status" value="1"/>
</dbReference>
<dbReference type="GO" id="GO:0006605">
    <property type="term" value="P:protein targeting"/>
    <property type="evidence" value="ECO:0007669"/>
    <property type="project" value="UniProtKB-UniRule"/>
</dbReference>
<dbReference type="EMBL" id="PFBB01000023">
    <property type="protein sequence ID" value="PIR88446.1"/>
    <property type="molecule type" value="Genomic_DNA"/>
</dbReference>
<dbReference type="GO" id="GO:0065002">
    <property type="term" value="P:intracellular protein transmembrane transport"/>
    <property type="evidence" value="ECO:0007669"/>
    <property type="project" value="UniProtKB-UniRule"/>
</dbReference>
<dbReference type="InterPro" id="IPR005791">
    <property type="entry name" value="SecD"/>
</dbReference>
<feature type="transmembrane region" description="Helical" evidence="9">
    <location>
        <begin position="280"/>
        <end position="299"/>
    </location>
</feature>
<dbReference type="PRINTS" id="PR00702">
    <property type="entry name" value="ACRIFLAVINRP"/>
</dbReference>
<dbReference type="InterPro" id="IPR054384">
    <property type="entry name" value="SecDF_P1_head"/>
</dbReference>
<comment type="subunit">
    <text evidence="9">Forms a complex with SecF. Part of the essential Sec protein translocation apparatus which comprises SecA, SecYEG and auxiliary proteins SecDF. Other proteins may also be involved.</text>
</comment>
<dbReference type="Proteomes" id="UP000229615">
    <property type="component" value="Unassembled WGS sequence"/>
</dbReference>
<keyword evidence="4 9" id="KW-0812">Transmembrane</keyword>
<dbReference type="InterPro" id="IPR022813">
    <property type="entry name" value="SecD/SecF_arch_bac"/>
</dbReference>
<evidence type="ECO:0000256" key="9">
    <source>
        <dbReference type="HAMAP-Rule" id="MF_01463"/>
    </source>
</evidence>
<comment type="subcellular location">
    <subcellularLocation>
        <location evidence="1 9">Cell membrane</location>
        <topology evidence="1 9">Multi-pass membrane protein</topology>
    </subcellularLocation>
</comment>
<proteinExistence type="inferred from homology"/>
<dbReference type="NCBIfam" id="TIGR00916">
    <property type="entry name" value="2A0604s01"/>
    <property type="match status" value="1"/>
</dbReference>
<dbReference type="GO" id="GO:0005886">
    <property type="term" value="C:plasma membrane"/>
    <property type="evidence" value="ECO:0007669"/>
    <property type="project" value="UniProtKB-SubCell"/>
</dbReference>
<reference evidence="14" key="1">
    <citation type="submission" date="2017-09" db="EMBL/GenBank/DDBJ databases">
        <title>Depth-based differentiation of microbial function through sediment-hosted aquifers and enrichment of novel symbionts in the deep terrestrial subsurface.</title>
        <authorList>
            <person name="Probst A.J."/>
            <person name="Ladd B."/>
            <person name="Jarett J.K."/>
            <person name="Geller-Mcgrath D.E."/>
            <person name="Sieber C.M.K."/>
            <person name="Emerson J.B."/>
            <person name="Anantharaman K."/>
            <person name="Thomas B.C."/>
            <person name="Malmstrom R."/>
            <person name="Stieglmeier M."/>
            <person name="Klingl A."/>
            <person name="Woyke T."/>
            <person name="Ryan C.M."/>
            <person name="Banfield J.F."/>
        </authorList>
    </citation>
    <scope>NUCLEOTIDE SEQUENCE [LARGE SCALE GENOMIC DNA]</scope>
</reference>
<feature type="domain" description="Protein translocase subunit SecDF P1" evidence="11">
    <location>
        <begin position="73"/>
        <end position="130"/>
    </location>
</feature>
<evidence type="ECO:0000256" key="7">
    <source>
        <dbReference type="ARBA" id="ARBA00023010"/>
    </source>
</evidence>
<evidence type="ECO:0000259" key="11">
    <source>
        <dbReference type="Pfam" id="PF21760"/>
    </source>
</evidence>
<comment type="caution">
    <text evidence="9">Lacks conserved residue(s) required for the propagation of feature annotation.</text>
</comment>
<evidence type="ECO:0000259" key="12">
    <source>
        <dbReference type="Pfam" id="PF22599"/>
    </source>
</evidence>
<dbReference type="GO" id="GO:0043952">
    <property type="term" value="P:protein transport by the Sec complex"/>
    <property type="evidence" value="ECO:0007669"/>
    <property type="project" value="UniProtKB-UniRule"/>
</dbReference>
<organism evidence="13 14">
    <name type="scientific">Candidatus Harrisonbacteria bacterium CG10_big_fil_rev_8_21_14_0_10_44_23</name>
    <dbReference type="NCBI Taxonomy" id="1974585"/>
    <lineage>
        <taxon>Bacteria</taxon>
        <taxon>Candidatus Harrisoniibacteriota</taxon>
    </lineage>
</organism>
<feature type="domain" description="Protein export membrane protein SecD/SecF C-terminal" evidence="10">
    <location>
        <begin position="260"/>
        <end position="430"/>
    </location>
</feature>
<comment type="function">
    <text evidence="9">Part of the Sec protein translocase complex. Interacts with the SecYEG preprotein conducting channel. SecDF uses the proton motive force (PMF) to complete protein translocation after the ATP-dependent function of SecA.</text>
</comment>
<feature type="transmembrane region" description="Helical" evidence="9">
    <location>
        <begin position="406"/>
        <end position="430"/>
    </location>
</feature>